<dbReference type="EMBL" id="CAXLJM020000076">
    <property type="protein sequence ID" value="CAL8129194.1"/>
    <property type="molecule type" value="Genomic_DNA"/>
</dbReference>
<organism evidence="2 3">
    <name type="scientific">Orchesella dallaii</name>
    <dbReference type="NCBI Taxonomy" id="48710"/>
    <lineage>
        <taxon>Eukaryota</taxon>
        <taxon>Metazoa</taxon>
        <taxon>Ecdysozoa</taxon>
        <taxon>Arthropoda</taxon>
        <taxon>Hexapoda</taxon>
        <taxon>Collembola</taxon>
        <taxon>Entomobryomorpha</taxon>
        <taxon>Entomobryoidea</taxon>
        <taxon>Orchesellidae</taxon>
        <taxon>Orchesellinae</taxon>
        <taxon>Orchesella</taxon>
    </lineage>
</organism>
<reference evidence="2 3" key="1">
    <citation type="submission" date="2024-08" db="EMBL/GenBank/DDBJ databases">
        <authorList>
            <person name="Cucini C."/>
            <person name="Frati F."/>
        </authorList>
    </citation>
    <scope>NUCLEOTIDE SEQUENCE [LARGE SCALE GENOMIC DNA]</scope>
</reference>
<protein>
    <recommendedName>
        <fullName evidence="4">Odorant receptor</fullName>
    </recommendedName>
</protein>
<proteinExistence type="predicted"/>
<feature type="transmembrane region" description="Helical" evidence="1">
    <location>
        <begin position="152"/>
        <end position="175"/>
    </location>
</feature>
<accession>A0ABP1RJJ1</accession>
<evidence type="ECO:0008006" key="4">
    <source>
        <dbReference type="Google" id="ProtNLM"/>
    </source>
</evidence>
<feature type="transmembrane region" description="Helical" evidence="1">
    <location>
        <begin position="47"/>
        <end position="70"/>
    </location>
</feature>
<keyword evidence="3" id="KW-1185">Reference proteome</keyword>
<feature type="transmembrane region" description="Helical" evidence="1">
    <location>
        <begin position="82"/>
        <end position="101"/>
    </location>
</feature>
<keyword evidence="1" id="KW-0812">Transmembrane</keyword>
<keyword evidence="1" id="KW-1133">Transmembrane helix</keyword>
<sequence>MASSLLLKCFSLHQSLTIPYFPHRISWSPVKKQWKYESNIPKLIPFYLFYSFSFVVIYSCSLLVICNALWLHPGLFHAEEILVSIFLLVSLLFTLVGELPLKLYGSEYIAAVNAYISLDIRLSPQPRNPQKASFVGEIRKLFRKEAVDEAGIILNILIATEVVTFFTLPLFLVHLNLDPIHLAITALFPEVYLKWSQLVQILVKVIRYLFMWLAFEIMGQSMRVVSVFPMGGLALMHRVFRKTLNQVELYHGAFQIFMQLHITFAIMNRGLKLSFTMYLFTACICFITSMVTNIKGYGILPPSFYWVSPLVTMIVIICLLFVFGVAGDLCSMSEQMLDTWKRQLATTSSSGLNRRVAKKSLRMCRRIAIPVGDIAKLKFALIVVHLDLDPIHLAITALFPEVYLKWSEFTQILVKVIRYFLMWLASEIMGQNMRVVIVFSMGGLALMQREYFAIDALVTAEELLN</sequence>
<evidence type="ECO:0000313" key="2">
    <source>
        <dbReference type="EMBL" id="CAL8129194.1"/>
    </source>
</evidence>
<feature type="transmembrane region" description="Helical" evidence="1">
    <location>
        <begin position="195"/>
        <end position="215"/>
    </location>
</feature>
<comment type="caution">
    <text evidence="2">The sequence shown here is derived from an EMBL/GenBank/DDBJ whole genome shotgun (WGS) entry which is preliminary data.</text>
</comment>
<gene>
    <name evidence="2" type="ORF">ODALV1_LOCUS22957</name>
</gene>
<name>A0ABP1RJJ1_9HEXA</name>
<dbReference type="Proteomes" id="UP001642540">
    <property type="component" value="Unassembled WGS sequence"/>
</dbReference>
<evidence type="ECO:0000256" key="1">
    <source>
        <dbReference type="SAM" id="Phobius"/>
    </source>
</evidence>
<keyword evidence="1" id="KW-0472">Membrane</keyword>
<feature type="transmembrane region" description="Helical" evidence="1">
    <location>
        <begin position="278"/>
        <end position="298"/>
    </location>
</feature>
<feature type="transmembrane region" description="Helical" evidence="1">
    <location>
        <begin position="304"/>
        <end position="326"/>
    </location>
</feature>
<evidence type="ECO:0000313" key="3">
    <source>
        <dbReference type="Proteomes" id="UP001642540"/>
    </source>
</evidence>